<dbReference type="InterPro" id="IPR050490">
    <property type="entry name" value="Bact_solute-bd_prot1"/>
</dbReference>
<dbReference type="PANTHER" id="PTHR43649:SF34">
    <property type="entry name" value="ABC TRANSPORTER PERIPLASMIC-BINDING PROTEIN YCJN-RELATED"/>
    <property type="match status" value="1"/>
</dbReference>
<keyword evidence="4 5" id="KW-0732">Signal</keyword>
<proteinExistence type="inferred from homology"/>
<comment type="similarity">
    <text evidence="2">Belongs to the bacterial solute-binding protein 1 family.</text>
</comment>
<evidence type="ECO:0000313" key="7">
    <source>
        <dbReference type="Proteomes" id="UP001057498"/>
    </source>
</evidence>
<reference evidence="6" key="1">
    <citation type="submission" date="2022-04" db="EMBL/GenBank/DDBJ databases">
        <title>Whole genome sequence of Sphaerotilus sp. FB-5.</title>
        <authorList>
            <person name="Takeda M."/>
            <person name="Narihara S."/>
            <person name="Akimoto M."/>
            <person name="Akimoto R."/>
            <person name="Nishiyashiki S."/>
            <person name="Murakami T."/>
        </authorList>
    </citation>
    <scope>NUCLEOTIDE SEQUENCE</scope>
    <source>
        <strain evidence="6">FB-5</strain>
    </source>
</reference>
<evidence type="ECO:0000256" key="1">
    <source>
        <dbReference type="ARBA" id="ARBA00004418"/>
    </source>
</evidence>
<dbReference type="InterPro" id="IPR006059">
    <property type="entry name" value="SBP"/>
</dbReference>
<accession>A0ABN6PRC5</accession>
<comment type="subcellular location">
    <subcellularLocation>
        <location evidence="1">Periplasm</location>
    </subcellularLocation>
</comment>
<keyword evidence="7" id="KW-1185">Reference proteome</keyword>
<name>A0ABN6PRC5_9BURK</name>
<dbReference type="SUPFAM" id="SSF53850">
    <property type="entry name" value="Periplasmic binding protein-like II"/>
    <property type="match status" value="1"/>
</dbReference>
<evidence type="ECO:0000256" key="5">
    <source>
        <dbReference type="SAM" id="SignalP"/>
    </source>
</evidence>
<dbReference type="PANTHER" id="PTHR43649">
    <property type="entry name" value="ARABINOSE-BINDING PROTEIN-RELATED"/>
    <property type="match status" value="1"/>
</dbReference>
<dbReference type="EMBL" id="AP025730">
    <property type="protein sequence ID" value="BDI06619.1"/>
    <property type="molecule type" value="Genomic_DNA"/>
</dbReference>
<evidence type="ECO:0000256" key="3">
    <source>
        <dbReference type="ARBA" id="ARBA00022448"/>
    </source>
</evidence>
<evidence type="ECO:0000256" key="2">
    <source>
        <dbReference type="ARBA" id="ARBA00008520"/>
    </source>
</evidence>
<evidence type="ECO:0000256" key="4">
    <source>
        <dbReference type="ARBA" id="ARBA00022729"/>
    </source>
</evidence>
<protein>
    <submittedName>
        <fullName evidence="6">Sugar ABC transporter substrate-binding protein</fullName>
    </submittedName>
</protein>
<feature type="signal peptide" evidence="5">
    <location>
        <begin position="1"/>
        <end position="19"/>
    </location>
</feature>
<dbReference type="Gene3D" id="3.40.190.10">
    <property type="entry name" value="Periplasmic binding protein-like II"/>
    <property type="match status" value="2"/>
</dbReference>
<evidence type="ECO:0000313" key="6">
    <source>
        <dbReference type="EMBL" id="BDI06619.1"/>
    </source>
</evidence>
<dbReference type="CDD" id="cd14750">
    <property type="entry name" value="PBP2_TMBP"/>
    <property type="match status" value="1"/>
</dbReference>
<sequence>MAQGMVAGLLGLAAGAAQAVTLTLSCGTVGRDFEFCKAAAQAWAARTGHTVRFFTTPQSSTDLLALLRQILSARSPDLDVITIDVVWPGLVKAHLQDLRPYSGGAEQAHFASQLAIDRDGNRLLAMPWYADAGLLYYRRDLLEKYDEQPPATWEALAATAARIQDAERRAGRPGMQGWLFQGRAYEGLTCNLLEWVASHGGGRIVEDDGRVSVHNPRAQQALRMAASWVGRISPAGVLNHAEEDSRRLFQNGNALFMRNWPYAWALLQAPGSAVAGKVGVQVLPRGEGATHGAAALGGWQLAVSRYSRHPREAAALVMHLTSHEVQKERAIRGAYLPTQPALYRDPQVLAAVPFFGSLYPVLQTATPRPATVTGPKYDAVSSAVWQAGHEVLAGTTPPEQATKALEQRLLQLRGRRW</sequence>
<gene>
    <name evidence="6" type="ORF">CATMQ487_35890</name>
</gene>
<dbReference type="Pfam" id="PF01547">
    <property type="entry name" value="SBP_bac_1"/>
    <property type="match status" value="1"/>
</dbReference>
<feature type="chain" id="PRO_5045357469" evidence="5">
    <location>
        <begin position="20"/>
        <end position="417"/>
    </location>
</feature>
<dbReference type="Proteomes" id="UP001057498">
    <property type="component" value="Chromosome"/>
</dbReference>
<organism evidence="6 7">
    <name type="scientific">Sphaerotilus microaerophilus</name>
    <dbReference type="NCBI Taxonomy" id="2914710"/>
    <lineage>
        <taxon>Bacteria</taxon>
        <taxon>Pseudomonadati</taxon>
        <taxon>Pseudomonadota</taxon>
        <taxon>Betaproteobacteria</taxon>
        <taxon>Burkholderiales</taxon>
        <taxon>Sphaerotilaceae</taxon>
        <taxon>Sphaerotilus</taxon>
    </lineage>
</organism>
<keyword evidence="3" id="KW-0813">Transport</keyword>